<reference evidence="1" key="1">
    <citation type="submission" date="2018-06" db="EMBL/GenBank/DDBJ databases">
        <authorList>
            <consortium name="Pathogen Informatics"/>
            <person name="Doyle S."/>
        </authorList>
    </citation>
    <scope>NUCLEOTIDE SEQUENCE</scope>
    <source>
        <strain evidence="1">NCTC13307</strain>
    </source>
</reference>
<sequence>MKALQEKILREGSVSGNDILKVDSFLNHQIDVAFLNEIEENLKRDLKEKRWIRYLQ</sequence>
<dbReference type="EMBL" id="UFWD01000001">
    <property type="protein sequence ID" value="SUY25703.1"/>
    <property type="molecule type" value="Genomic_DNA"/>
</dbReference>
<dbReference type="EC" id="2.4.2.22" evidence="1"/>
<keyword evidence="1" id="KW-0808">Transferase</keyword>
<dbReference type="AlphaFoldDB" id="A0A381IC37"/>
<keyword evidence="1" id="KW-0328">Glycosyltransferase</keyword>
<gene>
    <name evidence="1" type="primary">xpt_2</name>
    <name evidence="1" type="ORF">NCTC13307_03064</name>
</gene>
<evidence type="ECO:0000313" key="1">
    <source>
        <dbReference type="EMBL" id="SUY25703.1"/>
    </source>
</evidence>
<dbReference type="GO" id="GO:0000310">
    <property type="term" value="F:xanthine phosphoribosyltransferase activity"/>
    <property type="evidence" value="ECO:0007669"/>
    <property type="project" value="UniProtKB-EC"/>
</dbReference>
<proteinExistence type="predicted"/>
<protein>
    <submittedName>
        <fullName evidence="1">Xanthine phosphoribosyltransferase</fullName>
        <ecNumber evidence="1">2.4.2.22</ecNumber>
    </submittedName>
</protein>
<name>A0A381IC37_CLODI</name>
<accession>A0A381IC37</accession>
<organism evidence="1">
    <name type="scientific">Clostridioides difficile</name>
    <name type="common">Peptoclostridium difficile</name>
    <dbReference type="NCBI Taxonomy" id="1496"/>
    <lineage>
        <taxon>Bacteria</taxon>
        <taxon>Bacillati</taxon>
        <taxon>Bacillota</taxon>
        <taxon>Clostridia</taxon>
        <taxon>Peptostreptococcales</taxon>
        <taxon>Peptostreptococcaceae</taxon>
        <taxon>Clostridioides</taxon>
    </lineage>
</organism>